<dbReference type="AlphaFoldDB" id="A0A0E2HDB5"/>
<dbReference type="NCBIfam" id="TIGR02937">
    <property type="entry name" value="sigma70-ECF"/>
    <property type="match status" value="1"/>
</dbReference>
<dbReference type="RefSeq" id="WP_002595416.1">
    <property type="nucleotide sequence ID" value="NZ_KB851009.1"/>
</dbReference>
<reference evidence="1 2" key="1">
    <citation type="submission" date="2013-01" db="EMBL/GenBank/DDBJ databases">
        <title>The Genome Sequence of Clostridium clostridioforme 90A8.</title>
        <authorList>
            <consortium name="The Broad Institute Genome Sequencing Platform"/>
            <person name="Earl A."/>
            <person name="Ward D."/>
            <person name="Feldgarden M."/>
            <person name="Gevers D."/>
            <person name="Courvalin P."/>
            <person name="Lambert T."/>
            <person name="Walker B."/>
            <person name="Young S.K."/>
            <person name="Zeng Q."/>
            <person name="Gargeya S."/>
            <person name="Fitzgerald M."/>
            <person name="Haas B."/>
            <person name="Abouelleil A."/>
            <person name="Alvarado L."/>
            <person name="Arachchi H.M."/>
            <person name="Berlin A.M."/>
            <person name="Chapman S.B."/>
            <person name="Dewar J."/>
            <person name="Goldberg J."/>
            <person name="Griggs A."/>
            <person name="Gujja S."/>
            <person name="Hansen M."/>
            <person name="Howarth C."/>
            <person name="Imamovic A."/>
            <person name="Larimer J."/>
            <person name="McCowan C."/>
            <person name="Murphy C."/>
            <person name="Neiman D."/>
            <person name="Pearson M."/>
            <person name="Priest M."/>
            <person name="Roberts A."/>
            <person name="Saif S."/>
            <person name="Shea T."/>
            <person name="Sisk P."/>
            <person name="Sykes S."/>
            <person name="Wortman J."/>
            <person name="Nusbaum C."/>
            <person name="Birren B."/>
        </authorList>
    </citation>
    <scope>NUCLEOTIDE SEQUENCE [LARGE SCALE GENOMIC DNA]</scope>
    <source>
        <strain evidence="1 2">90A8</strain>
    </source>
</reference>
<dbReference type="EMBL" id="AGYR01000012">
    <property type="protein sequence ID" value="ENZ17970.1"/>
    <property type="molecule type" value="Genomic_DNA"/>
</dbReference>
<dbReference type="InterPro" id="IPR014284">
    <property type="entry name" value="RNA_pol_sigma-70_dom"/>
</dbReference>
<dbReference type="PATRIC" id="fig|999408.3.peg.1633"/>
<comment type="caution">
    <text evidence="1">The sequence shown here is derived from an EMBL/GenBank/DDBJ whole genome shotgun (WGS) entry which is preliminary data.</text>
</comment>
<name>A0A0E2HDB5_9FIRM</name>
<organism evidence="1 2">
    <name type="scientific">[Clostridium] clostridioforme 90A8</name>
    <dbReference type="NCBI Taxonomy" id="999408"/>
    <lineage>
        <taxon>Bacteria</taxon>
        <taxon>Bacillati</taxon>
        <taxon>Bacillota</taxon>
        <taxon>Clostridia</taxon>
        <taxon>Lachnospirales</taxon>
        <taxon>Lachnospiraceae</taxon>
        <taxon>Enterocloster</taxon>
    </lineage>
</organism>
<dbReference type="InterPro" id="IPR013325">
    <property type="entry name" value="RNA_pol_sigma_r2"/>
</dbReference>
<protein>
    <submittedName>
        <fullName evidence="1">Sigma-70 family RNA polymerase sigma factor</fullName>
    </submittedName>
</protein>
<accession>A0A0E2HDB5</accession>
<evidence type="ECO:0000313" key="2">
    <source>
        <dbReference type="Proteomes" id="UP000013085"/>
    </source>
</evidence>
<dbReference type="GO" id="GO:0003700">
    <property type="term" value="F:DNA-binding transcription factor activity"/>
    <property type="evidence" value="ECO:0007669"/>
    <property type="project" value="InterPro"/>
</dbReference>
<sequence>MEDSVSLLINKFLDTGNEKYFEQLLERFSPLLKAYARKLYYLDYEDSLQELSISLFEAISKMKTIDNEYACISYIKKSIIHKFTKLYHLSVDTQQNQADSFSLDCDSNIIISPEYETEHCISHTDLINSLKTKTPMERNIIFLIMQGYSDEEIGEKLGYTRQYINRKKKKILHTDGSQ</sequence>
<dbReference type="Proteomes" id="UP000013085">
    <property type="component" value="Unassembled WGS sequence"/>
</dbReference>
<dbReference type="GO" id="GO:0006352">
    <property type="term" value="P:DNA-templated transcription initiation"/>
    <property type="evidence" value="ECO:0007669"/>
    <property type="project" value="InterPro"/>
</dbReference>
<dbReference type="SUPFAM" id="SSF88946">
    <property type="entry name" value="Sigma2 domain of RNA polymerase sigma factors"/>
    <property type="match status" value="1"/>
</dbReference>
<dbReference type="HOGENOM" id="CLU_128089_1_0_9"/>
<gene>
    <name evidence="1" type="ORF">HMPREF1090_01520</name>
</gene>
<dbReference type="InterPro" id="IPR013324">
    <property type="entry name" value="RNA_pol_sigma_r3/r4-like"/>
</dbReference>
<proteinExistence type="predicted"/>
<dbReference type="SUPFAM" id="SSF88659">
    <property type="entry name" value="Sigma3 and sigma4 domains of RNA polymerase sigma factors"/>
    <property type="match status" value="1"/>
</dbReference>
<evidence type="ECO:0000313" key="1">
    <source>
        <dbReference type="EMBL" id="ENZ17970.1"/>
    </source>
</evidence>